<dbReference type="Pfam" id="PF00041">
    <property type="entry name" value="fn3"/>
    <property type="match status" value="1"/>
</dbReference>
<dbReference type="InterPro" id="IPR011659">
    <property type="entry name" value="WD40"/>
</dbReference>
<gene>
    <name evidence="3" type="ORF">KDA27_22775</name>
</gene>
<dbReference type="Gene3D" id="2.60.40.10">
    <property type="entry name" value="Immunoglobulins"/>
    <property type="match status" value="3"/>
</dbReference>
<feature type="domain" description="Fibronectin type-III" evidence="2">
    <location>
        <begin position="283"/>
        <end position="393"/>
    </location>
</feature>
<dbReference type="SUPFAM" id="SSF49265">
    <property type="entry name" value="Fibronectin type III"/>
    <property type="match status" value="2"/>
</dbReference>
<sequence length="660" mass="70022">MVRIVEERKPRESTPKQVAVAVRSFLRTPRAPRAGLTLLLTCLAILALSCGDGTSKPDPIDVSPPAAVTDLRAAVLSPGDLVRVEWRAPADDGSERVTAYELRYSDVPPTELLWESLHSIAGAPTPRAPGSAESLSVAVAFGMRYMALRSVDEAGNVSQISNVATVVGVDSIPPADVEDLAADLAGDVSIGLSWTAPGNDGEEGTALEYDVRFAPDGPPMGGWEEAAALPHPPTPGPAGTRETLQADSLQDGRRYAFAVRARDSIQWSAWSNVIEIDTPDHIPPGAVSTLEALFVGGHSVTVTWTASGDDDQRGQASRNDLRYSEEPITAENFDDALAATVPSPRPAGDTESAVVGELELEREYYFALRVEDEAGNVSDVSNVIAATTVTRQRLTFAGSNGGSATAPSWSPDGQVVVFSASFGGSEPPDIYTVPSTGGSPARLTNDLSGSTDPTWSPDGERIAFISNRGGRPEIWALDLAQTTDPVRIVTDDQPITTCSWSPDGTRIAYSAIDAEDSREQNLYIATLGADEAPFELFAISGAGVDPAWRPDGLEVAFSFYWRGLSSILKSPAAGGNPRTVSSRRGIYSTPTWSPDGSRIACSIEPEGSMPALWTMNSAGGDSLQIGYGQQPELYPAWSPDGRAIALSVGDDLDIWVYYLE</sequence>
<organism evidence="3 4">
    <name type="scientific">Eiseniibacteriota bacterium</name>
    <dbReference type="NCBI Taxonomy" id="2212470"/>
    <lineage>
        <taxon>Bacteria</taxon>
        <taxon>Candidatus Eiseniibacteriota</taxon>
    </lineage>
</organism>
<dbReference type="InterPro" id="IPR011042">
    <property type="entry name" value="6-blade_b-propeller_TolB-like"/>
</dbReference>
<dbReference type="PANTHER" id="PTHR36842">
    <property type="entry name" value="PROTEIN TOLB HOMOLOG"/>
    <property type="match status" value="1"/>
</dbReference>
<name>A0A956NK95_UNCEI</name>
<comment type="similarity">
    <text evidence="1">Belongs to the TolB family.</text>
</comment>
<dbReference type="Proteomes" id="UP000739538">
    <property type="component" value="Unassembled WGS sequence"/>
</dbReference>
<dbReference type="Gene3D" id="2.120.10.30">
    <property type="entry name" value="TolB, C-terminal domain"/>
    <property type="match status" value="1"/>
</dbReference>
<dbReference type="Pfam" id="PF07676">
    <property type="entry name" value="PD40"/>
    <property type="match status" value="5"/>
</dbReference>
<protein>
    <submittedName>
        <fullName evidence="3">PD40 domain-containing protein</fullName>
    </submittedName>
</protein>
<accession>A0A956NK95</accession>
<dbReference type="InterPro" id="IPR036116">
    <property type="entry name" value="FN3_sf"/>
</dbReference>
<reference evidence="3" key="1">
    <citation type="submission" date="2020-04" db="EMBL/GenBank/DDBJ databases">
        <authorList>
            <person name="Zhang T."/>
        </authorList>
    </citation>
    <scope>NUCLEOTIDE SEQUENCE</scope>
    <source>
        <strain evidence="3">HKST-UBA02</strain>
    </source>
</reference>
<evidence type="ECO:0000256" key="1">
    <source>
        <dbReference type="ARBA" id="ARBA00009820"/>
    </source>
</evidence>
<comment type="caution">
    <text evidence="3">The sequence shown here is derived from an EMBL/GenBank/DDBJ whole genome shotgun (WGS) entry which is preliminary data.</text>
</comment>
<dbReference type="SUPFAM" id="SSF69304">
    <property type="entry name" value="Tricorn protease N-terminal domain"/>
    <property type="match status" value="1"/>
</dbReference>
<feature type="domain" description="Fibronectin type-III" evidence="2">
    <location>
        <begin position="173"/>
        <end position="281"/>
    </location>
</feature>
<dbReference type="PANTHER" id="PTHR36842:SF1">
    <property type="entry name" value="PROTEIN TOLB"/>
    <property type="match status" value="1"/>
</dbReference>
<evidence type="ECO:0000313" key="3">
    <source>
        <dbReference type="EMBL" id="MCA9758639.1"/>
    </source>
</evidence>
<dbReference type="InterPro" id="IPR013783">
    <property type="entry name" value="Ig-like_fold"/>
</dbReference>
<dbReference type="EMBL" id="JAGQHS010000195">
    <property type="protein sequence ID" value="MCA9758639.1"/>
    <property type="molecule type" value="Genomic_DNA"/>
</dbReference>
<proteinExistence type="inferred from homology"/>
<dbReference type="AlphaFoldDB" id="A0A956NK95"/>
<reference evidence="3" key="2">
    <citation type="journal article" date="2021" name="Microbiome">
        <title>Successional dynamics and alternative stable states in a saline activated sludge microbial community over 9 years.</title>
        <authorList>
            <person name="Wang Y."/>
            <person name="Ye J."/>
            <person name="Ju F."/>
            <person name="Liu L."/>
            <person name="Boyd J.A."/>
            <person name="Deng Y."/>
            <person name="Parks D.H."/>
            <person name="Jiang X."/>
            <person name="Yin X."/>
            <person name="Woodcroft B.J."/>
            <person name="Tyson G.W."/>
            <person name="Hugenholtz P."/>
            <person name="Polz M.F."/>
            <person name="Zhang T."/>
        </authorList>
    </citation>
    <scope>NUCLEOTIDE SEQUENCE</scope>
    <source>
        <strain evidence="3">HKST-UBA02</strain>
    </source>
</reference>
<evidence type="ECO:0000313" key="4">
    <source>
        <dbReference type="Proteomes" id="UP000739538"/>
    </source>
</evidence>
<feature type="domain" description="Fibronectin type-III" evidence="2">
    <location>
        <begin position="67"/>
        <end position="168"/>
    </location>
</feature>
<dbReference type="Gene3D" id="2.120.10.60">
    <property type="entry name" value="Tricorn protease N-terminal domain"/>
    <property type="match status" value="1"/>
</dbReference>
<dbReference type="CDD" id="cd00063">
    <property type="entry name" value="FN3"/>
    <property type="match status" value="2"/>
</dbReference>
<dbReference type="PROSITE" id="PS50853">
    <property type="entry name" value="FN3"/>
    <property type="match status" value="3"/>
</dbReference>
<evidence type="ECO:0000259" key="2">
    <source>
        <dbReference type="PROSITE" id="PS50853"/>
    </source>
</evidence>
<dbReference type="SMART" id="SM00060">
    <property type="entry name" value="FN3"/>
    <property type="match status" value="2"/>
</dbReference>
<dbReference type="InterPro" id="IPR003961">
    <property type="entry name" value="FN3_dom"/>
</dbReference>